<feature type="region of interest" description="Disordered" evidence="1">
    <location>
        <begin position="1"/>
        <end position="34"/>
    </location>
</feature>
<evidence type="ECO:0000313" key="3">
    <source>
        <dbReference type="Proteomes" id="UP001221142"/>
    </source>
</evidence>
<sequence length="179" mass="19877">MPTTNIIIHGGSGGPGGPGDNRGGSGGTGEGPKVTLKNYNIRRVSFSGNREPSTPRWNADFRAVKLADLILDEEIDKREIWVDDDDPASRVTGTVQRRRKVVARVYRARIFGNRDPMTAVAYGSDDSVFQEAKERALNTQQFRHPLFAQLFGLHHSPGLNVLVYRDGVWALFIRVGLIY</sequence>
<evidence type="ECO:0000313" key="2">
    <source>
        <dbReference type="EMBL" id="KAJ7618029.1"/>
    </source>
</evidence>
<evidence type="ECO:0000256" key="1">
    <source>
        <dbReference type="SAM" id="MobiDB-lite"/>
    </source>
</evidence>
<dbReference type="EMBL" id="JARKIF010000020">
    <property type="protein sequence ID" value="KAJ7618029.1"/>
    <property type="molecule type" value="Genomic_DNA"/>
</dbReference>
<dbReference type="Proteomes" id="UP001221142">
    <property type="component" value="Unassembled WGS sequence"/>
</dbReference>
<feature type="compositionally biased region" description="Gly residues" evidence="1">
    <location>
        <begin position="10"/>
        <end position="30"/>
    </location>
</feature>
<gene>
    <name evidence="2" type="ORF">FB45DRAFT_933157</name>
</gene>
<keyword evidence="3" id="KW-1185">Reference proteome</keyword>
<dbReference type="AlphaFoldDB" id="A0AAD7BDW2"/>
<organism evidence="2 3">
    <name type="scientific">Roridomyces roridus</name>
    <dbReference type="NCBI Taxonomy" id="1738132"/>
    <lineage>
        <taxon>Eukaryota</taxon>
        <taxon>Fungi</taxon>
        <taxon>Dikarya</taxon>
        <taxon>Basidiomycota</taxon>
        <taxon>Agaricomycotina</taxon>
        <taxon>Agaricomycetes</taxon>
        <taxon>Agaricomycetidae</taxon>
        <taxon>Agaricales</taxon>
        <taxon>Marasmiineae</taxon>
        <taxon>Mycenaceae</taxon>
        <taxon>Roridomyces</taxon>
    </lineage>
</organism>
<name>A0AAD7BDW2_9AGAR</name>
<feature type="non-terminal residue" evidence="2">
    <location>
        <position position="1"/>
    </location>
</feature>
<proteinExistence type="predicted"/>
<comment type="caution">
    <text evidence="2">The sequence shown here is derived from an EMBL/GenBank/DDBJ whole genome shotgun (WGS) entry which is preliminary data.</text>
</comment>
<accession>A0AAD7BDW2</accession>
<protein>
    <submittedName>
        <fullName evidence="2">Uncharacterized protein</fullName>
    </submittedName>
</protein>
<reference evidence="2" key="1">
    <citation type="submission" date="2023-03" db="EMBL/GenBank/DDBJ databases">
        <title>Massive genome expansion in bonnet fungi (Mycena s.s.) driven by repeated elements and novel gene families across ecological guilds.</title>
        <authorList>
            <consortium name="Lawrence Berkeley National Laboratory"/>
            <person name="Harder C.B."/>
            <person name="Miyauchi S."/>
            <person name="Viragh M."/>
            <person name="Kuo A."/>
            <person name="Thoen E."/>
            <person name="Andreopoulos B."/>
            <person name="Lu D."/>
            <person name="Skrede I."/>
            <person name="Drula E."/>
            <person name="Henrissat B."/>
            <person name="Morin E."/>
            <person name="Kohler A."/>
            <person name="Barry K."/>
            <person name="LaButti K."/>
            <person name="Morin E."/>
            <person name="Salamov A."/>
            <person name="Lipzen A."/>
            <person name="Mereny Z."/>
            <person name="Hegedus B."/>
            <person name="Baldrian P."/>
            <person name="Stursova M."/>
            <person name="Weitz H."/>
            <person name="Taylor A."/>
            <person name="Grigoriev I.V."/>
            <person name="Nagy L.G."/>
            <person name="Martin F."/>
            <person name="Kauserud H."/>
        </authorList>
    </citation>
    <scope>NUCLEOTIDE SEQUENCE</scope>
    <source>
        <strain evidence="2">9284</strain>
    </source>
</reference>